<evidence type="ECO:0000256" key="3">
    <source>
        <dbReference type="ARBA" id="ARBA00013253"/>
    </source>
</evidence>
<dbReference type="EC" id="2.7.6.3" evidence="3"/>
<evidence type="ECO:0000256" key="1">
    <source>
        <dbReference type="ARBA" id="ARBA00000198"/>
    </source>
</evidence>
<evidence type="ECO:0000256" key="6">
    <source>
        <dbReference type="ARBA" id="ARBA00022777"/>
    </source>
</evidence>
<comment type="catalytic activity">
    <reaction evidence="1">
        <text>6-hydroxymethyl-7,8-dihydropterin + ATP = (7,8-dihydropterin-6-yl)methyl diphosphate + AMP + H(+)</text>
        <dbReference type="Rhea" id="RHEA:11412"/>
        <dbReference type="ChEBI" id="CHEBI:15378"/>
        <dbReference type="ChEBI" id="CHEBI:30616"/>
        <dbReference type="ChEBI" id="CHEBI:44841"/>
        <dbReference type="ChEBI" id="CHEBI:72950"/>
        <dbReference type="ChEBI" id="CHEBI:456215"/>
        <dbReference type="EC" id="2.7.6.3"/>
    </reaction>
</comment>
<evidence type="ECO:0000313" key="11">
    <source>
        <dbReference type="Proteomes" id="UP000315711"/>
    </source>
</evidence>
<keyword evidence="11" id="KW-1185">Reference proteome</keyword>
<evidence type="ECO:0000313" key="10">
    <source>
        <dbReference type="EMBL" id="TWI53200.1"/>
    </source>
</evidence>
<name>A0A562QAK5_9BACI</name>
<dbReference type="UniPathway" id="UPA00077">
    <property type="reaction ID" value="UER00155"/>
</dbReference>
<organism evidence="10 11">
    <name type="scientific">Halalkalibacter nanhaiisediminis</name>
    <dbReference type="NCBI Taxonomy" id="688079"/>
    <lineage>
        <taxon>Bacteria</taxon>
        <taxon>Bacillati</taxon>
        <taxon>Bacillota</taxon>
        <taxon>Bacilli</taxon>
        <taxon>Bacillales</taxon>
        <taxon>Bacillaceae</taxon>
        <taxon>Halalkalibacter</taxon>
    </lineage>
</organism>
<dbReference type="CDD" id="cd00483">
    <property type="entry name" value="HPPK"/>
    <property type="match status" value="1"/>
</dbReference>
<dbReference type="EMBL" id="VLKZ01000014">
    <property type="protein sequence ID" value="TWI53200.1"/>
    <property type="molecule type" value="Genomic_DNA"/>
</dbReference>
<dbReference type="InterPro" id="IPR000550">
    <property type="entry name" value="Hppk"/>
</dbReference>
<dbReference type="GO" id="GO:0005524">
    <property type="term" value="F:ATP binding"/>
    <property type="evidence" value="ECO:0007669"/>
    <property type="project" value="UniProtKB-KW"/>
</dbReference>
<dbReference type="GO" id="GO:0003848">
    <property type="term" value="F:2-amino-4-hydroxy-6-hydroxymethyldihydropteridine diphosphokinase activity"/>
    <property type="evidence" value="ECO:0007669"/>
    <property type="project" value="UniProtKB-EC"/>
</dbReference>
<keyword evidence="4" id="KW-0808">Transferase</keyword>
<comment type="pathway">
    <text evidence="2">Cofactor biosynthesis; tetrahydrofolate biosynthesis; 2-amino-4-hydroxy-6-hydroxymethyl-7,8-dihydropteridine diphosphate from 7,8-dihydroneopterin triphosphate: step 4/4.</text>
</comment>
<evidence type="ECO:0000256" key="7">
    <source>
        <dbReference type="ARBA" id="ARBA00022840"/>
    </source>
</evidence>
<keyword evidence="5" id="KW-0547">Nucleotide-binding</keyword>
<reference evidence="10 11" key="1">
    <citation type="journal article" date="2015" name="Stand. Genomic Sci.">
        <title>Genomic Encyclopedia of Bacterial and Archaeal Type Strains, Phase III: the genomes of soil and plant-associated and newly described type strains.</title>
        <authorList>
            <person name="Whitman W.B."/>
            <person name="Woyke T."/>
            <person name="Klenk H.P."/>
            <person name="Zhou Y."/>
            <person name="Lilburn T.G."/>
            <person name="Beck B.J."/>
            <person name="De Vos P."/>
            <person name="Vandamme P."/>
            <person name="Eisen J.A."/>
            <person name="Garrity G."/>
            <person name="Hugenholtz P."/>
            <person name="Kyrpides N.C."/>
        </authorList>
    </citation>
    <scope>NUCLEOTIDE SEQUENCE [LARGE SCALE GENOMIC DNA]</scope>
    <source>
        <strain evidence="10 11">CGMCC 1.10116</strain>
    </source>
</reference>
<evidence type="ECO:0000256" key="2">
    <source>
        <dbReference type="ARBA" id="ARBA00005051"/>
    </source>
</evidence>
<dbReference type="GO" id="GO:0046656">
    <property type="term" value="P:folic acid biosynthetic process"/>
    <property type="evidence" value="ECO:0007669"/>
    <property type="project" value="UniProtKB-KW"/>
</dbReference>
<comment type="caution">
    <text evidence="10">The sequence shown here is derived from an EMBL/GenBank/DDBJ whole genome shotgun (WGS) entry which is preliminary data.</text>
</comment>
<dbReference type="PANTHER" id="PTHR43071:SF1">
    <property type="entry name" value="2-AMINO-4-HYDROXY-6-HYDROXYMETHYLDIHYDROPTERIDINE PYROPHOSPHOKINASE"/>
    <property type="match status" value="1"/>
</dbReference>
<keyword evidence="8" id="KW-0289">Folate biosynthesis</keyword>
<keyword evidence="6 10" id="KW-0418">Kinase</keyword>
<dbReference type="AlphaFoldDB" id="A0A562QAK5"/>
<keyword evidence="7" id="KW-0067">ATP-binding</keyword>
<gene>
    <name evidence="10" type="ORF">IQ10_03464</name>
</gene>
<dbReference type="GO" id="GO:0016301">
    <property type="term" value="F:kinase activity"/>
    <property type="evidence" value="ECO:0007669"/>
    <property type="project" value="UniProtKB-KW"/>
</dbReference>
<dbReference type="Gene3D" id="3.30.70.560">
    <property type="entry name" value="7,8-Dihydro-6-hydroxymethylpterin-pyrophosphokinase HPPK"/>
    <property type="match status" value="1"/>
</dbReference>
<sequence length="187" mass="21582">MSHHAFIALGSNIGDRAGYLEQGIALLADHKDIELIKRSSIYETEPVGYVEQQSFLNMVIKVQTSLYPSELLAVTQSIELQCGRKRDIRWGPRTIDLDILLFDQENMEVENLTIPHPRMWERAFVIVPLMELEPNLYVEQRGQSLQEVYDELPDKEGVLLWNPQVMENASELTESSKDIRKKVSQKR</sequence>
<feature type="domain" description="7,8-dihydro-6-hydroxymethylpterin-pyrophosphokinase" evidence="9">
    <location>
        <begin position="89"/>
        <end position="100"/>
    </location>
</feature>
<dbReference type="Pfam" id="PF01288">
    <property type="entry name" value="HPPK"/>
    <property type="match status" value="1"/>
</dbReference>
<proteinExistence type="predicted"/>
<dbReference type="PANTHER" id="PTHR43071">
    <property type="entry name" value="2-AMINO-4-HYDROXY-6-HYDROXYMETHYLDIHYDROPTERIDINE PYROPHOSPHOKINASE"/>
    <property type="match status" value="1"/>
</dbReference>
<dbReference type="Proteomes" id="UP000315711">
    <property type="component" value="Unassembled WGS sequence"/>
</dbReference>
<dbReference type="SUPFAM" id="SSF55083">
    <property type="entry name" value="6-hydroxymethyl-7,8-dihydropterin pyrophosphokinase, HPPK"/>
    <property type="match status" value="1"/>
</dbReference>
<evidence type="ECO:0000256" key="8">
    <source>
        <dbReference type="ARBA" id="ARBA00022909"/>
    </source>
</evidence>
<dbReference type="InterPro" id="IPR035907">
    <property type="entry name" value="Hppk_sf"/>
</dbReference>
<dbReference type="OrthoDB" id="9808041at2"/>
<evidence type="ECO:0000259" key="9">
    <source>
        <dbReference type="PROSITE" id="PS00794"/>
    </source>
</evidence>
<evidence type="ECO:0000256" key="4">
    <source>
        <dbReference type="ARBA" id="ARBA00022679"/>
    </source>
</evidence>
<protein>
    <recommendedName>
        <fullName evidence="3">2-amino-4-hydroxy-6-hydroxymethyldihydropteridine diphosphokinase</fullName>
        <ecNumber evidence="3">2.7.6.3</ecNumber>
    </recommendedName>
</protein>
<accession>A0A562QAK5</accession>
<dbReference type="GO" id="GO:0046654">
    <property type="term" value="P:tetrahydrofolate biosynthetic process"/>
    <property type="evidence" value="ECO:0007669"/>
    <property type="project" value="UniProtKB-UniPathway"/>
</dbReference>
<dbReference type="NCBIfam" id="TIGR01498">
    <property type="entry name" value="folK"/>
    <property type="match status" value="1"/>
</dbReference>
<evidence type="ECO:0000256" key="5">
    <source>
        <dbReference type="ARBA" id="ARBA00022741"/>
    </source>
</evidence>
<dbReference type="PROSITE" id="PS00794">
    <property type="entry name" value="HPPK"/>
    <property type="match status" value="1"/>
</dbReference>
<dbReference type="RefSeq" id="WP_144451641.1">
    <property type="nucleotide sequence ID" value="NZ_VLKZ01000014.1"/>
</dbReference>